<dbReference type="InterPro" id="IPR038765">
    <property type="entry name" value="Papain-like_cys_pep_sf"/>
</dbReference>
<comment type="caution">
    <text evidence="6">The sequence shown here is derived from an EMBL/GenBank/DDBJ whole genome shotgun (WGS) entry which is preliminary data.</text>
</comment>
<dbReference type="EMBL" id="JAAMPC010000013">
    <property type="protein sequence ID" value="KAG2271083.1"/>
    <property type="molecule type" value="Genomic_DNA"/>
</dbReference>
<evidence type="ECO:0000256" key="4">
    <source>
        <dbReference type="SAM" id="MobiDB-lite"/>
    </source>
</evidence>
<evidence type="ECO:0000256" key="3">
    <source>
        <dbReference type="ARBA" id="ARBA00022801"/>
    </source>
</evidence>
<dbReference type="InterPro" id="IPR003653">
    <property type="entry name" value="Peptidase_C48_C"/>
</dbReference>
<keyword evidence="7" id="KW-1185">Reference proteome</keyword>
<feature type="compositionally biased region" description="Basic and acidic residues" evidence="4">
    <location>
        <begin position="450"/>
        <end position="479"/>
    </location>
</feature>
<accession>A0A8X7QNV7</accession>
<proteinExistence type="inferred from homology"/>
<dbReference type="GO" id="GO:0006508">
    <property type="term" value="P:proteolysis"/>
    <property type="evidence" value="ECO:0007669"/>
    <property type="project" value="UniProtKB-KW"/>
</dbReference>
<feature type="region of interest" description="Disordered" evidence="4">
    <location>
        <begin position="635"/>
        <end position="798"/>
    </location>
</feature>
<organism evidence="6 7">
    <name type="scientific">Brassica carinata</name>
    <name type="common">Ethiopian mustard</name>
    <name type="synonym">Abyssinian cabbage</name>
    <dbReference type="NCBI Taxonomy" id="52824"/>
    <lineage>
        <taxon>Eukaryota</taxon>
        <taxon>Viridiplantae</taxon>
        <taxon>Streptophyta</taxon>
        <taxon>Embryophyta</taxon>
        <taxon>Tracheophyta</taxon>
        <taxon>Spermatophyta</taxon>
        <taxon>Magnoliopsida</taxon>
        <taxon>eudicotyledons</taxon>
        <taxon>Gunneridae</taxon>
        <taxon>Pentapetalae</taxon>
        <taxon>rosids</taxon>
        <taxon>malvids</taxon>
        <taxon>Brassicales</taxon>
        <taxon>Brassicaceae</taxon>
        <taxon>Brassiceae</taxon>
        <taxon>Brassica</taxon>
    </lineage>
</organism>
<feature type="compositionally biased region" description="Basic residues" evidence="4">
    <location>
        <begin position="425"/>
        <end position="449"/>
    </location>
</feature>
<evidence type="ECO:0000313" key="7">
    <source>
        <dbReference type="Proteomes" id="UP000886595"/>
    </source>
</evidence>
<reference evidence="6 7" key="1">
    <citation type="submission" date="2020-02" db="EMBL/GenBank/DDBJ databases">
        <authorList>
            <person name="Ma Q."/>
            <person name="Huang Y."/>
            <person name="Song X."/>
            <person name="Pei D."/>
        </authorList>
    </citation>
    <scope>NUCLEOTIDE SEQUENCE [LARGE SCALE GENOMIC DNA]</scope>
    <source>
        <strain evidence="6">Sxm20200214</strain>
        <tissue evidence="6">Leaf</tissue>
    </source>
</reference>
<name>A0A8X7QNV7_BRACI</name>
<dbReference type="Pfam" id="PF02902">
    <property type="entry name" value="Peptidase_C48"/>
    <property type="match status" value="1"/>
</dbReference>
<dbReference type="PROSITE" id="PS50600">
    <property type="entry name" value="ULP_PROTEASE"/>
    <property type="match status" value="1"/>
</dbReference>
<feature type="region of interest" description="Disordered" evidence="4">
    <location>
        <begin position="388"/>
        <end position="495"/>
    </location>
</feature>
<protein>
    <recommendedName>
        <fullName evidence="5">Ubiquitin-like protease family profile domain-containing protein</fullName>
    </recommendedName>
</protein>
<evidence type="ECO:0000256" key="2">
    <source>
        <dbReference type="ARBA" id="ARBA00022670"/>
    </source>
</evidence>
<feature type="compositionally biased region" description="Polar residues" evidence="4">
    <location>
        <begin position="699"/>
        <end position="712"/>
    </location>
</feature>
<dbReference type="SUPFAM" id="SSF54001">
    <property type="entry name" value="Cysteine proteinases"/>
    <property type="match status" value="1"/>
</dbReference>
<dbReference type="Proteomes" id="UP000886595">
    <property type="component" value="Unassembled WGS sequence"/>
</dbReference>
<evidence type="ECO:0000256" key="1">
    <source>
        <dbReference type="ARBA" id="ARBA00005234"/>
    </source>
</evidence>
<comment type="similarity">
    <text evidence="1">Belongs to the peptidase C48 family.</text>
</comment>
<keyword evidence="2" id="KW-0645">Protease</keyword>
<evidence type="ECO:0000313" key="6">
    <source>
        <dbReference type="EMBL" id="KAG2271083.1"/>
    </source>
</evidence>
<dbReference type="GO" id="GO:0008234">
    <property type="term" value="F:cysteine-type peptidase activity"/>
    <property type="evidence" value="ECO:0007669"/>
    <property type="project" value="InterPro"/>
</dbReference>
<keyword evidence="3" id="KW-0378">Hydrolase</keyword>
<gene>
    <name evidence="6" type="ORF">Bca52824_065638</name>
</gene>
<sequence length="1047" mass="117406">MRLESERRNDPCSSCGISEMPLLSRRRISRLSCPKNPVINFAALPRPGVNDLVVNSFLVKVREDYSPFDLDPPVFPSTCSRWRIFPAIIRPDGAAVMKKSNLSRTTIRRRARSSARVLEPRKTAAYPDMCLVHLHSCGFRLCMSSDRFFNSDRGRLGGGDSSGTILDGVPSSVLPVKLFAYGDGCDGHFDGFPPGCFSFRYALPNSTKLIGCLLTDSSLRSQTRSSGSPSARSTTLRWMNSRRYRFEASESVPPMMWNKLFDTAVDKLTIPKVYRDLNGYAFVVNGLPLLLPGCSSLSTSPRIPDEERLLLVDRMKIGKRCPWEGACPTPHADKFRDRVKQRPLKLKIFLLLEIAEKRFVNAQRGRFEGMENNIEELRTLICKSLGLPEGSKRNARKRKAMDDLQVCRTPSPDDSIVSETEGRNRKGKKRKTVGTRHVGKKTLPRRRSGSGKEEEPTLIERESGHQNDDDHAKENEVRHRTLPPSAETKAIGNEQETQSNALVLFGDVLDVEPESYVLPAEHAVTSPGAWQKRNPTHRYEHGSPVAWEKTKPNCYSSVGSVRSFHPSWDGNPSSKSKVASTGFESALLTDLMQERSAPEGGEVRQTSNQNDGEGLNKSRPMGFVEALVKEINSEIPGADEEIRATRGGERAQPKENESVAARMTPTGGIDFVQKTGGDNGGEFVEEDPDGGEEARTADKQPQSVDSVETSNMEFPKPVEAVGKVAPPKAGGEASVKEINAELQGTEDEERYDSCKDDMSTDSQIQVNPRDLCGETDADSEEVGSGGKRHRMRSSKISGVYTPGPRVKKLFKSEEKVEYKPIAKTNRTQFKKFAEILRENPEQMWDIATGHSVCNHFFLEIAEPGNGCPTRRRRIYLQKERMVILDQYFIKTIQSNWTRDVTERARAENEVGTWQRCRHRVHPMNWGGDHWVGLCIKLTEGHVTVFDSYVPHTEIEVAEGHMCSVVQSLHYILEKYAGHKCYKPRRRHLSQQRGGDCGPCAAKFIEMHAAGLTEEMSRITDKDVERFREQYAMDCYEEFVGDAKVINE</sequence>
<feature type="region of interest" description="Disordered" evidence="4">
    <location>
        <begin position="596"/>
        <end position="618"/>
    </location>
</feature>
<dbReference type="Gene3D" id="3.40.395.10">
    <property type="entry name" value="Adenoviral Proteinase, Chain A"/>
    <property type="match status" value="1"/>
</dbReference>
<feature type="compositionally biased region" description="Basic and acidic residues" evidence="4">
    <location>
        <begin position="640"/>
        <end position="657"/>
    </location>
</feature>
<feature type="domain" description="Ubiquitin-like protease family profile" evidence="5">
    <location>
        <begin position="825"/>
        <end position="1007"/>
    </location>
</feature>
<evidence type="ECO:0000259" key="5">
    <source>
        <dbReference type="PROSITE" id="PS50600"/>
    </source>
</evidence>
<dbReference type="AlphaFoldDB" id="A0A8X7QNV7"/>